<evidence type="ECO:0000256" key="5">
    <source>
        <dbReference type="ARBA" id="ARBA00022741"/>
    </source>
</evidence>
<dbReference type="Pfam" id="PF00025">
    <property type="entry name" value="Arf"/>
    <property type="match status" value="2"/>
</dbReference>
<evidence type="ECO:0000256" key="4">
    <source>
        <dbReference type="ARBA" id="ARBA00022707"/>
    </source>
</evidence>
<keyword evidence="6" id="KW-0931">ER-Golgi transport</keyword>
<gene>
    <name evidence="15" type="ORF">BGZ95_006433</name>
</gene>
<name>A0AAD4DMC4_9FUNG</name>
<dbReference type="GO" id="GO:0016192">
    <property type="term" value="P:vesicle-mediated transport"/>
    <property type="evidence" value="ECO:0007669"/>
    <property type="project" value="UniProtKB-KW"/>
</dbReference>
<evidence type="ECO:0000256" key="3">
    <source>
        <dbReference type="ARBA" id="ARBA00022448"/>
    </source>
</evidence>
<dbReference type="PROSITE" id="PS51417">
    <property type="entry name" value="ARF"/>
    <property type="match status" value="2"/>
</dbReference>
<dbReference type="GO" id="GO:0005525">
    <property type="term" value="F:GTP binding"/>
    <property type="evidence" value="ECO:0007669"/>
    <property type="project" value="UniProtKB-KW"/>
</dbReference>
<dbReference type="GO" id="GO:0015031">
    <property type="term" value="P:protein transport"/>
    <property type="evidence" value="ECO:0007669"/>
    <property type="project" value="UniProtKB-KW"/>
</dbReference>
<evidence type="ECO:0000256" key="12">
    <source>
        <dbReference type="ARBA" id="ARBA00070396"/>
    </source>
</evidence>
<dbReference type="GO" id="GO:0046872">
    <property type="term" value="F:metal ion binding"/>
    <property type="evidence" value="ECO:0007669"/>
    <property type="project" value="UniProtKB-KW"/>
</dbReference>
<evidence type="ECO:0000256" key="2">
    <source>
        <dbReference type="ARBA" id="ARBA00010290"/>
    </source>
</evidence>
<dbReference type="FunFam" id="3.40.50.300:FF:003500">
    <property type="entry name" value="ADP-ribosylation factor 1"/>
    <property type="match status" value="1"/>
</dbReference>
<comment type="subcellular location">
    <subcellularLocation>
        <location evidence="1">Golgi apparatus</location>
    </subcellularLocation>
</comment>
<feature type="binding site" evidence="13">
    <location>
        <position position="273"/>
    </location>
    <ligand>
        <name>GTP</name>
        <dbReference type="ChEBI" id="CHEBI:37565"/>
    </ligand>
</feature>
<evidence type="ECO:0000256" key="10">
    <source>
        <dbReference type="ARBA" id="ARBA00023288"/>
    </source>
</evidence>
<organism evidence="15 16">
    <name type="scientific">Linnemannia exigua</name>
    <dbReference type="NCBI Taxonomy" id="604196"/>
    <lineage>
        <taxon>Eukaryota</taxon>
        <taxon>Fungi</taxon>
        <taxon>Fungi incertae sedis</taxon>
        <taxon>Mucoromycota</taxon>
        <taxon>Mortierellomycotina</taxon>
        <taxon>Mortierellomycetes</taxon>
        <taxon>Mortierellales</taxon>
        <taxon>Mortierellaceae</taxon>
        <taxon>Linnemannia</taxon>
    </lineage>
</organism>
<evidence type="ECO:0000256" key="1">
    <source>
        <dbReference type="ARBA" id="ARBA00004555"/>
    </source>
</evidence>
<keyword evidence="10" id="KW-0449">Lipoprotein</keyword>
<keyword evidence="9 13" id="KW-0342">GTP-binding</keyword>
<dbReference type="Gene3D" id="3.40.50.300">
    <property type="entry name" value="P-loop containing nucleotide triphosphate hydrolases"/>
    <property type="match status" value="2"/>
</dbReference>
<dbReference type="InterPro" id="IPR024156">
    <property type="entry name" value="Small_GTPase_ARF"/>
</dbReference>
<dbReference type="SUPFAM" id="SSF52540">
    <property type="entry name" value="P-loop containing nucleoside triphosphate hydrolases"/>
    <property type="match status" value="2"/>
</dbReference>
<evidence type="ECO:0000256" key="11">
    <source>
        <dbReference type="ARBA" id="ARBA00053326"/>
    </source>
</evidence>
<proteinExistence type="inferred from homology"/>
<comment type="similarity">
    <text evidence="2">Belongs to the small GTPase superfamily. Arf family.</text>
</comment>
<accession>A0AAD4DMC4</accession>
<feature type="binding site" evidence="13">
    <location>
        <begin position="332"/>
        <end position="335"/>
    </location>
    <ligand>
        <name>GTP</name>
        <dbReference type="ChEBI" id="CHEBI:37565"/>
    </ligand>
</feature>
<dbReference type="SMART" id="SM00178">
    <property type="entry name" value="SAR"/>
    <property type="match status" value="1"/>
</dbReference>
<dbReference type="GO" id="GO:0003924">
    <property type="term" value="F:GTPase activity"/>
    <property type="evidence" value="ECO:0007669"/>
    <property type="project" value="InterPro"/>
</dbReference>
<dbReference type="PANTHER" id="PTHR11711">
    <property type="entry name" value="ADP RIBOSYLATION FACTOR-RELATED"/>
    <property type="match status" value="1"/>
</dbReference>
<evidence type="ECO:0000256" key="8">
    <source>
        <dbReference type="ARBA" id="ARBA00023034"/>
    </source>
</evidence>
<keyword evidence="4" id="KW-0519">Myristate</keyword>
<dbReference type="GO" id="GO:0005794">
    <property type="term" value="C:Golgi apparatus"/>
    <property type="evidence" value="ECO:0007669"/>
    <property type="project" value="UniProtKB-SubCell"/>
</dbReference>
<keyword evidence="8" id="KW-0333">Golgi apparatus</keyword>
<evidence type="ECO:0000256" key="9">
    <source>
        <dbReference type="ARBA" id="ARBA00023134"/>
    </source>
</evidence>
<protein>
    <recommendedName>
        <fullName evidence="12">ADP-ribosylation factor</fullName>
    </recommendedName>
</protein>
<keyword evidence="14" id="KW-0479">Metal-binding</keyword>
<keyword evidence="14" id="KW-0460">Magnesium</keyword>
<feature type="binding site" evidence="14">
    <location>
        <position position="249"/>
    </location>
    <ligand>
        <name>Mg(2+)</name>
        <dbReference type="ChEBI" id="CHEBI:18420"/>
    </ligand>
</feature>
<evidence type="ECO:0000256" key="7">
    <source>
        <dbReference type="ARBA" id="ARBA00022927"/>
    </source>
</evidence>
<comment type="caution">
    <text evidence="15">The sequence shown here is derived from an EMBL/GenBank/DDBJ whole genome shotgun (WGS) entry which is preliminary data.</text>
</comment>
<dbReference type="InterPro" id="IPR027417">
    <property type="entry name" value="P-loop_NTPase"/>
</dbReference>
<feature type="binding site" evidence="13">
    <location>
        <begin position="225"/>
        <end position="232"/>
    </location>
    <ligand>
        <name>GTP</name>
        <dbReference type="ChEBI" id="CHEBI:37565"/>
    </ligand>
</feature>
<keyword evidence="3" id="KW-0813">Transport</keyword>
<dbReference type="PRINTS" id="PR00328">
    <property type="entry name" value="SAR1GTPBP"/>
</dbReference>
<keyword evidence="7" id="KW-0653">Protein transport</keyword>
<dbReference type="CDD" id="cd00878">
    <property type="entry name" value="Arf_Arl"/>
    <property type="match status" value="1"/>
</dbReference>
<dbReference type="AlphaFoldDB" id="A0AAD4DMC4"/>
<keyword evidence="5 13" id="KW-0547">Nucleotide-binding</keyword>
<sequence length="398" mass="44834">MLQVIRSYIAPSKKQTLLTHRVLLVGAPEGGKTTLLNSLPRHADLSTPSAVPTTNTVFGVIAENLTIDGRPLSIWDIGIPRQMGIVRHHISQEEETKMGIVCVIDSTSVFQLEETKAWLFEIYEDYGNILRDAVLLVFANKQDRSDAMSVAEVRDRMELDTRALSQRWRIQGSSAITGEGILEGMAWMATQFGGTFVSVSYFFPSLKTISAPSHNEDGLRVIMLGLSGAGKTTILYRLLHNKAVLTDRTYGFNKETIQLSPLRKKFTIWDYSGSSGDIRFWHHLMDEENSPVIFVVDSTERDLDEVKHSLLVTYRSLYKVSTRYGILLVLCNKQDHPDAMSIEDIKDGLGLDELWQWGRRWHIRGVSAMTGDGLWEGLEWLETQLTGPALPSPFLRTH</sequence>
<evidence type="ECO:0000256" key="13">
    <source>
        <dbReference type="PIRSR" id="PIRSR606689-1"/>
    </source>
</evidence>
<feature type="binding site" evidence="14">
    <location>
        <position position="232"/>
    </location>
    <ligand>
        <name>Mg(2+)</name>
        <dbReference type="ChEBI" id="CHEBI:18420"/>
    </ligand>
</feature>
<dbReference type="EMBL" id="JAAAIL010000003">
    <property type="protein sequence ID" value="KAG0281925.1"/>
    <property type="molecule type" value="Genomic_DNA"/>
</dbReference>
<dbReference type="Proteomes" id="UP001194580">
    <property type="component" value="Unassembled WGS sequence"/>
</dbReference>
<evidence type="ECO:0000313" key="16">
    <source>
        <dbReference type="Proteomes" id="UP001194580"/>
    </source>
</evidence>
<evidence type="ECO:0000256" key="14">
    <source>
        <dbReference type="PIRSR" id="PIRSR606689-2"/>
    </source>
</evidence>
<dbReference type="InterPro" id="IPR006689">
    <property type="entry name" value="Small_GTPase_ARF/SAR"/>
</dbReference>
<keyword evidence="16" id="KW-1185">Reference proteome</keyword>
<evidence type="ECO:0000313" key="15">
    <source>
        <dbReference type="EMBL" id="KAG0281925.1"/>
    </source>
</evidence>
<reference evidence="15" key="1">
    <citation type="journal article" date="2020" name="Fungal Divers.">
        <title>Resolving the Mortierellaceae phylogeny through synthesis of multi-gene phylogenetics and phylogenomics.</title>
        <authorList>
            <person name="Vandepol N."/>
            <person name="Liber J."/>
            <person name="Desiro A."/>
            <person name="Na H."/>
            <person name="Kennedy M."/>
            <person name="Barry K."/>
            <person name="Grigoriev I.V."/>
            <person name="Miller A.N."/>
            <person name="O'Donnell K."/>
            <person name="Stajich J.E."/>
            <person name="Bonito G."/>
        </authorList>
    </citation>
    <scope>NUCLEOTIDE SEQUENCE</scope>
    <source>
        <strain evidence="15">NRRL 28262</strain>
    </source>
</reference>
<comment type="function">
    <text evidence="11">GTP-binding protein involved in protein trafficking; may modulate vesicle budding and uncoating within the Golgi apparatus.</text>
</comment>
<dbReference type="SMART" id="SM00177">
    <property type="entry name" value="ARF"/>
    <property type="match status" value="2"/>
</dbReference>
<evidence type="ECO:0000256" key="6">
    <source>
        <dbReference type="ARBA" id="ARBA00022892"/>
    </source>
</evidence>